<comment type="subcellular location">
    <subcellularLocation>
        <location evidence="2">Chromosome</location>
    </subcellularLocation>
    <subcellularLocation>
        <location evidence="1">Nucleus</location>
    </subcellularLocation>
</comment>
<evidence type="ECO:0000256" key="2">
    <source>
        <dbReference type="ARBA" id="ARBA00004286"/>
    </source>
</evidence>
<gene>
    <name evidence="17" type="primary">MLH1</name>
</gene>
<dbReference type="PANTHER" id="PTHR10073">
    <property type="entry name" value="DNA MISMATCH REPAIR PROTEIN MLH, PMS, MUTL"/>
    <property type="match status" value="1"/>
</dbReference>
<dbReference type="GO" id="GO:0032389">
    <property type="term" value="C:MutLalpha complex"/>
    <property type="evidence" value="ECO:0007669"/>
    <property type="project" value="TreeGrafter"/>
</dbReference>
<evidence type="ECO:0000256" key="12">
    <source>
        <dbReference type="ARBA" id="ARBA00023306"/>
    </source>
</evidence>
<keyword evidence="5" id="KW-0597">Phosphoprotein</keyword>
<dbReference type="SUPFAM" id="SSF54211">
    <property type="entry name" value="Ribosomal protein S5 domain 2-like"/>
    <property type="match status" value="1"/>
</dbReference>
<evidence type="ECO:0000256" key="7">
    <source>
        <dbReference type="ARBA" id="ARBA00022763"/>
    </source>
</evidence>
<keyword evidence="6" id="KW-0547">Nucleotide-binding</keyword>
<dbReference type="GO" id="GO:0031981">
    <property type="term" value="C:nuclear lumen"/>
    <property type="evidence" value="ECO:0007669"/>
    <property type="project" value="UniProtKB-ARBA"/>
</dbReference>
<name>A0A8B9IH42_ANSCY</name>
<evidence type="ECO:0000256" key="11">
    <source>
        <dbReference type="ARBA" id="ARBA00023242"/>
    </source>
</evidence>
<keyword evidence="4" id="KW-0158">Chromosome</keyword>
<accession>A0A8B9IH42</accession>
<evidence type="ECO:0000256" key="8">
    <source>
        <dbReference type="ARBA" id="ARBA00022840"/>
    </source>
</evidence>
<evidence type="ECO:0000256" key="15">
    <source>
        <dbReference type="ARBA" id="ARBA00082865"/>
    </source>
</evidence>
<evidence type="ECO:0000256" key="10">
    <source>
        <dbReference type="ARBA" id="ARBA00023204"/>
    </source>
</evidence>
<evidence type="ECO:0000313" key="17">
    <source>
        <dbReference type="Ensembl" id="ENSACDP00005007193.1"/>
    </source>
</evidence>
<dbReference type="Proteomes" id="UP000694521">
    <property type="component" value="Unplaced"/>
</dbReference>
<dbReference type="Pfam" id="PF01119">
    <property type="entry name" value="DNA_mis_repair"/>
    <property type="match status" value="1"/>
</dbReference>
<feature type="domain" description="DNA mismatch repair protein S5" evidence="16">
    <location>
        <begin position="213"/>
        <end position="332"/>
    </location>
</feature>
<dbReference type="Pfam" id="PF13589">
    <property type="entry name" value="HATPase_c_3"/>
    <property type="match status" value="1"/>
</dbReference>
<dbReference type="SMART" id="SM01340">
    <property type="entry name" value="DNA_mis_repair"/>
    <property type="match status" value="1"/>
</dbReference>
<organism evidence="17 18">
    <name type="scientific">Anser cygnoides</name>
    <name type="common">Swan goose</name>
    <dbReference type="NCBI Taxonomy" id="8845"/>
    <lineage>
        <taxon>Eukaryota</taxon>
        <taxon>Metazoa</taxon>
        <taxon>Chordata</taxon>
        <taxon>Craniata</taxon>
        <taxon>Vertebrata</taxon>
        <taxon>Euteleostomi</taxon>
        <taxon>Archelosauria</taxon>
        <taxon>Archosauria</taxon>
        <taxon>Dinosauria</taxon>
        <taxon>Saurischia</taxon>
        <taxon>Theropoda</taxon>
        <taxon>Coelurosauria</taxon>
        <taxon>Aves</taxon>
        <taxon>Neognathae</taxon>
        <taxon>Galloanserae</taxon>
        <taxon>Anseriformes</taxon>
        <taxon>Anatidae</taxon>
        <taxon>Anserinae</taxon>
        <taxon>Anser</taxon>
    </lineage>
</organism>
<dbReference type="InterPro" id="IPR002099">
    <property type="entry name" value="MutL/Mlh/PMS"/>
</dbReference>
<protein>
    <recommendedName>
        <fullName evidence="14">DNA mismatch repair protein MLH1</fullName>
    </recommendedName>
    <alternativeName>
        <fullName evidence="13">DNA mismatch repair protein Mlh1</fullName>
    </alternativeName>
    <alternativeName>
        <fullName evidence="15">MutL protein homolog 1</fullName>
    </alternativeName>
</protein>
<evidence type="ECO:0000313" key="18">
    <source>
        <dbReference type="Proteomes" id="UP000694521"/>
    </source>
</evidence>
<dbReference type="AlphaFoldDB" id="A0A8B9IH42"/>
<dbReference type="FunFam" id="3.30.565.10:FF:000034">
    <property type="entry name" value="DNA mismatch repair protein mlh1, putative"/>
    <property type="match status" value="1"/>
</dbReference>
<evidence type="ECO:0000256" key="5">
    <source>
        <dbReference type="ARBA" id="ARBA00022553"/>
    </source>
</evidence>
<keyword evidence="12" id="KW-0131">Cell cycle</keyword>
<dbReference type="Pfam" id="PF16413">
    <property type="entry name" value="Mlh1_C"/>
    <property type="match status" value="1"/>
</dbReference>
<reference evidence="17" key="2">
    <citation type="submission" date="2025-09" db="UniProtKB">
        <authorList>
            <consortium name="Ensembl"/>
        </authorList>
    </citation>
    <scope>IDENTIFICATION</scope>
</reference>
<dbReference type="GO" id="GO:0016446">
    <property type="term" value="P:somatic hypermutation of immunoglobulin genes"/>
    <property type="evidence" value="ECO:0007669"/>
    <property type="project" value="TreeGrafter"/>
</dbReference>
<keyword evidence="18" id="KW-1185">Reference proteome</keyword>
<dbReference type="GO" id="GO:0006298">
    <property type="term" value="P:mismatch repair"/>
    <property type="evidence" value="ECO:0007669"/>
    <property type="project" value="InterPro"/>
</dbReference>
<evidence type="ECO:0000256" key="9">
    <source>
        <dbReference type="ARBA" id="ARBA00022990"/>
    </source>
</evidence>
<dbReference type="GO" id="GO:0005694">
    <property type="term" value="C:chromosome"/>
    <property type="evidence" value="ECO:0007669"/>
    <property type="project" value="UniProtKB-SubCell"/>
</dbReference>
<evidence type="ECO:0000256" key="14">
    <source>
        <dbReference type="ARBA" id="ARBA00072852"/>
    </source>
</evidence>
<keyword evidence="8" id="KW-0067">ATP-binding</keyword>
<evidence type="ECO:0000259" key="16">
    <source>
        <dbReference type="SMART" id="SM01340"/>
    </source>
</evidence>
<keyword evidence="7" id="KW-0227">DNA damage</keyword>
<evidence type="ECO:0000256" key="1">
    <source>
        <dbReference type="ARBA" id="ARBA00004123"/>
    </source>
</evidence>
<dbReference type="InterPro" id="IPR014762">
    <property type="entry name" value="DNA_mismatch_repair_CS"/>
</dbReference>
<dbReference type="GO" id="GO:0005524">
    <property type="term" value="F:ATP binding"/>
    <property type="evidence" value="ECO:0007669"/>
    <property type="project" value="UniProtKB-KW"/>
</dbReference>
<dbReference type="InterPro" id="IPR038973">
    <property type="entry name" value="MutL/Mlh/Pms-like"/>
</dbReference>
<dbReference type="PANTHER" id="PTHR10073:SF12">
    <property type="entry name" value="DNA MISMATCH REPAIR PROTEIN MLH1"/>
    <property type="match status" value="1"/>
</dbReference>
<dbReference type="Gene3D" id="3.30.230.10">
    <property type="match status" value="1"/>
</dbReference>
<evidence type="ECO:0000256" key="13">
    <source>
        <dbReference type="ARBA" id="ARBA00071080"/>
    </source>
</evidence>
<comment type="similarity">
    <text evidence="3">Belongs to the DNA mismatch repair MutL/HexB family.</text>
</comment>
<dbReference type="InterPro" id="IPR036890">
    <property type="entry name" value="HATPase_C_sf"/>
</dbReference>
<keyword evidence="9" id="KW-0007">Acetylation</keyword>
<dbReference type="GO" id="GO:0140664">
    <property type="term" value="F:ATP-dependent DNA damage sensor activity"/>
    <property type="evidence" value="ECO:0007669"/>
    <property type="project" value="InterPro"/>
</dbReference>
<dbReference type="CDD" id="cd03483">
    <property type="entry name" value="MutL_Trans_MLH1"/>
    <property type="match status" value="1"/>
</dbReference>
<dbReference type="InterPro" id="IPR032189">
    <property type="entry name" value="Mlh1_C"/>
</dbReference>
<dbReference type="InterPro" id="IPR013507">
    <property type="entry name" value="DNA_mismatch_S5_2-like"/>
</dbReference>
<evidence type="ECO:0000256" key="6">
    <source>
        <dbReference type="ARBA" id="ARBA00022741"/>
    </source>
</evidence>
<dbReference type="NCBIfam" id="TIGR00585">
    <property type="entry name" value="mutl"/>
    <property type="match status" value="1"/>
</dbReference>
<reference evidence="17" key="1">
    <citation type="submission" date="2025-08" db="UniProtKB">
        <authorList>
            <consortium name="Ensembl"/>
        </authorList>
    </citation>
    <scope>IDENTIFICATION</scope>
</reference>
<dbReference type="CDD" id="cd16926">
    <property type="entry name" value="HATPase_MutL-MLH-PMS-like"/>
    <property type="match status" value="1"/>
</dbReference>
<keyword evidence="10" id="KW-0234">DNA repair</keyword>
<dbReference type="PROSITE" id="PS00058">
    <property type="entry name" value="DNA_MISMATCH_REPAIR_1"/>
    <property type="match status" value="1"/>
</dbReference>
<dbReference type="GO" id="GO:0016887">
    <property type="term" value="F:ATP hydrolysis activity"/>
    <property type="evidence" value="ECO:0007669"/>
    <property type="project" value="InterPro"/>
</dbReference>
<dbReference type="Gene3D" id="3.30.565.10">
    <property type="entry name" value="Histidine kinase-like ATPase, C-terminal domain"/>
    <property type="match status" value="1"/>
</dbReference>
<dbReference type="Ensembl" id="ENSACDT00005008648.1">
    <property type="protein sequence ID" value="ENSACDP00005007193.1"/>
    <property type="gene ID" value="ENSACDG00005005146.1"/>
</dbReference>
<dbReference type="FunFam" id="3.30.230.10:FF:000014">
    <property type="entry name" value="DNA mismatch repair protein Mlh1"/>
    <property type="match status" value="1"/>
</dbReference>
<evidence type="ECO:0000256" key="3">
    <source>
        <dbReference type="ARBA" id="ARBA00006082"/>
    </source>
</evidence>
<sequence>MAGVIRRLDETVVNRIAAGEVIQRPANAIKEMIENCLDAKSTSIQVVVKEGGLKLIQVQDNGCGIRKEDLNIVCERFTTSKLQKFEDLSSISTYGFRGEALASISHVAHVTVTTKTADAKCAYRASYSDGKIKAPPKPCAGNQGTQITVEDLFYNVNTRRKALKNPSEEYAKILEVVGRYAIHNSGISFSVKKQGDTVSDVRTLTNASTVDNIRSIFGNAVSRELIEVGCEDANLAFKMKGYITNANYSVKKSIFLLFINHRLVESTALRKAIETVYAAYLPKSTHPFLYLSLEIAPKNVDVNVHPTKHEVHFLHEDSILERVQQHVESKLLGSNSSRMYFTQTLLPGAECSSSEVVKSAANLSAATKGSSDKIYAHQMVRTDSREQKLDAFLQPVNNPLSTGPAEVTVGVNAAPPEGPARLQDAEMEDVSDLEIADILEAAEVQQDMAMPGELSKSRHFGPPQFGGHHFVRPREDTDIEMEKDVSRKEMTAACTPKRRIINLTSVLTLREEISSRAHETLQEMLRDHSFVGCVSPQWALVQYQTKLYLLNTTKLSQELFYQILIYDFANFGVLRLSEAAPLYELAMLALEDPESGWTEEDGPKEGLAEYIVEFLKKKAEMLKDYFSLEIDEEGNLIGLPLLIDNYIPLLEGLPMFILRLATEVNWDEEKECFESLSKELSLFYSIRKQYLIDEVTLTHSQNEDSDSASPPWKWTVEHIVYKAFRTYLLPPKHFTDDGNILQLANLSDLYKVFERC</sequence>
<dbReference type="InterPro" id="IPR014721">
    <property type="entry name" value="Ribsml_uS5_D2-typ_fold_subgr"/>
</dbReference>
<keyword evidence="11" id="KW-0539">Nucleus</keyword>
<dbReference type="GO" id="GO:0030983">
    <property type="term" value="F:mismatched DNA binding"/>
    <property type="evidence" value="ECO:0007669"/>
    <property type="project" value="InterPro"/>
</dbReference>
<dbReference type="InterPro" id="IPR020568">
    <property type="entry name" value="Ribosomal_Su5_D2-typ_SF"/>
</dbReference>
<evidence type="ECO:0000256" key="4">
    <source>
        <dbReference type="ARBA" id="ARBA00022454"/>
    </source>
</evidence>
<proteinExistence type="inferred from homology"/>
<dbReference type="SUPFAM" id="SSF55874">
    <property type="entry name" value="ATPase domain of HSP90 chaperone/DNA topoisomerase II/histidine kinase"/>
    <property type="match status" value="1"/>
</dbReference>